<dbReference type="InterPro" id="IPR023346">
    <property type="entry name" value="Lysozyme-like_dom_sf"/>
</dbReference>
<evidence type="ECO:0008006" key="3">
    <source>
        <dbReference type="Google" id="ProtNLM"/>
    </source>
</evidence>
<accession>L8MV82</accession>
<proteinExistence type="predicted"/>
<dbReference type="Proteomes" id="UP000011201">
    <property type="component" value="Unassembled WGS sequence"/>
</dbReference>
<dbReference type="Gene3D" id="1.10.530.10">
    <property type="match status" value="1"/>
</dbReference>
<organism evidence="1 2">
    <name type="scientific">Pseudanabaena biceps PCC 7429</name>
    <dbReference type="NCBI Taxonomy" id="927668"/>
    <lineage>
        <taxon>Bacteria</taxon>
        <taxon>Bacillati</taxon>
        <taxon>Cyanobacteriota</taxon>
        <taxon>Cyanophyceae</taxon>
        <taxon>Pseudanabaenales</taxon>
        <taxon>Pseudanabaenaceae</taxon>
        <taxon>Pseudanabaena</taxon>
    </lineage>
</organism>
<dbReference type="PATRIC" id="fig|927668.3.peg.4739"/>
<gene>
    <name evidence="1" type="ORF">Pse7429DRAFT_4197</name>
</gene>
<evidence type="ECO:0000313" key="1">
    <source>
        <dbReference type="EMBL" id="ELS30709.1"/>
    </source>
</evidence>
<comment type="caution">
    <text evidence="1">The sequence shown here is derived from an EMBL/GenBank/DDBJ whole genome shotgun (WGS) entry which is preliminary data.</text>
</comment>
<keyword evidence="2" id="KW-1185">Reference proteome</keyword>
<dbReference type="OrthoDB" id="1242806at2"/>
<sequence>MDRRSITCKYIYLRHLWIGNAANRQSADAKYCLVFDSSYLFNQKAAFLANGIYSGFTLQQLEKIAKDTPFGEEIPSLNIQNAQKLLKADLNFYLYLYGITTPIRKAYFIAEVMTETGSLSHFRQHFDTDGNNFDKVDNDIERGRGLIQLTGIDNYKMFEDYVGISGLRNRPDLVASNISLNMLAAMWFYSVHGNFKGNLNSFADANVSEPKPIPIPGQLNQYTYDIDSAGSVYKISLAINGSTNQRSDYTYPNQILPNGLAERQEYFKNAALVLKV</sequence>
<reference evidence="1 2" key="1">
    <citation type="journal article" date="2013" name="Proc. Natl. Acad. Sci. U.S.A.">
        <title>Improving the coverage of the cyanobacterial phylum using diversity-driven genome sequencing.</title>
        <authorList>
            <person name="Shih P.M."/>
            <person name="Wu D."/>
            <person name="Latifi A."/>
            <person name="Axen S.D."/>
            <person name="Fewer D.P."/>
            <person name="Talla E."/>
            <person name="Calteau A."/>
            <person name="Cai F."/>
            <person name="Tandeau de Marsac N."/>
            <person name="Rippka R."/>
            <person name="Herdman M."/>
            <person name="Sivonen K."/>
            <person name="Coursin T."/>
            <person name="Laurent T."/>
            <person name="Goodwin L."/>
            <person name="Nolan M."/>
            <person name="Davenport K.W."/>
            <person name="Han C.S."/>
            <person name="Rubin E.M."/>
            <person name="Eisen J.A."/>
            <person name="Woyke T."/>
            <person name="Gugger M."/>
            <person name="Kerfeld C.A."/>
        </authorList>
    </citation>
    <scope>NUCLEOTIDE SEQUENCE [LARGE SCALE GENOMIC DNA]</scope>
    <source>
        <strain evidence="1 2">PCC 7429</strain>
    </source>
</reference>
<name>L8MV82_9CYAN</name>
<evidence type="ECO:0000313" key="2">
    <source>
        <dbReference type="Proteomes" id="UP000011201"/>
    </source>
</evidence>
<dbReference type="AlphaFoldDB" id="L8MV82"/>
<dbReference type="EMBL" id="ALWB01000264">
    <property type="protein sequence ID" value="ELS30709.1"/>
    <property type="molecule type" value="Genomic_DNA"/>
</dbReference>
<dbReference type="SUPFAM" id="SSF53955">
    <property type="entry name" value="Lysozyme-like"/>
    <property type="match status" value="1"/>
</dbReference>
<protein>
    <recommendedName>
        <fullName evidence="3">Glycoside hydrolase family 19 catalytic domain-containing protein</fullName>
    </recommendedName>
</protein>